<organism evidence="2 3">
    <name type="scientific">[Emmonsia] crescens</name>
    <dbReference type="NCBI Taxonomy" id="73230"/>
    <lineage>
        <taxon>Eukaryota</taxon>
        <taxon>Fungi</taxon>
        <taxon>Dikarya</taxon>
        <taxon>Ascomycota</taxon>
        <taxon>Pezizomycotina</taxon>
        <taxon>Eurotiomycetes</taxon>
        <taxon>Eurotiomycetidae</taxon>
        <taxon>Onygenales</taxon>
        <taxon>Ajellomycetaceae</taxon>
        <taxon>Emergomyces</taxon>
    </lineage>
</organism>
<proteinExistence type="predicted"/>
<comment type="caution">
    <text evidence="2">The sequence shown here is derived from an EMBL/GenBank/DDBJ whole genome shotgun (WGS) entry which is preliminary data.</text>
</comment>
<sequence>MPPMENYIQIKDIHPPRSTDDPSVYEPEMILPTESNEFGSDPLIRSTVTSHKEAAPEVAAIVLKSVGPDVLGENYYLITAYAVRILGATVEAWKPCK</sequence>
<protein>
    <submittedName>
        <fullName evidence="2">Uncharacterized protein</fullName>
    </submittedName>
</protein>
<accession>A0A2B7Z8G2</accession>
<feature type="region of interest" description="Disordered" evidence="1">
    <location>
        <begin position="1"/>
        <end position="26"/>
    </location>
</feature>
<keyword evidence="3" id="KW-1185">Reference proteome</keyword>
<gene>
    <name evidence="2" type="ORF">GX50_07534</name>
</gene>
<dbReference type="AlphaFoldDB" id="A0A2B7Z8G2"/>
<reference evidence="2 3" key="1">
    <citation type="submission" date="2017-10" db="EMBL/GenBank/DDBJ databases">
        <title>Comparative genomics in systemic dimorphic fungi from Ajellomycetaceae.</title>
        <authorList>
            <person name="Munoz J.F."/>
            <person name="Mcewen J.G."/>
            <person name="Clay O.K."/>
            <person name="Cuomo C.A."/>
        </authorList>
    </citation>
    <scope>NUCLEOTIDE SEQUENCE [LARGE SCALE GENOMIC DNA]</scope>
    <source>
        <strain evidence="2 3">UAMH4076</strain>
    </source>
</reference>
<evidence type="ECO:0000256" key="1">
    <source>
        <dbReference type="SAM" id="MobiDB-lite"/>
    </source>
</evidence>
<name>A0A2B7Z8G2_9EURO</name>
<evidence type="ECO:0000313" key="2">
    <source>
        <dbReference type="EMBL" id="PGH29720.1"/>
    </source>
</evidence>
<evidence type="ECO:0000313" key="3">
    <source>
        <dbReference type="Proteomes" id="UP000226031"/>
    </source>
</evidence>
<dbReference type="Proteomes" id="UP000226031">
    <property type="component" value="Unassembled WGS sequence"/>
</dbReference>
<feature type="compositionally biased region" description="Basic and acidic residues" evidence="1">
    <location>
        <begin position="11"/>
        <end position="20"/>
    </location>
</feature>
<dbReference type="EMBL" id="PDND01000217">
    <property type="protein sequence ID" value="PGH29720.1"/>
    <property type="molecule type" value="Genomic_DNA"/>
</dbReference>